<dbReference type="SMART" id="SM00454">
    <property type="entry name" value="SAM"/>
    <property type="match status" value="1"/>
</dbReference>
<evidence type="ECO:0000256" key="2">
    <source>
        <dbReference type="ARBA" id="ARBA00034105"/>
    </source>
</evidence>
<feature type="domain" description="PDZ" evidence="5">
    <location>
        <begin position="43"/>
        <end position="135"/>
    </location>
</feature>
<dbReference type="Pfam" id="PF00595">
    <property type="entry name" value="PDZ"/>
    <property type="match status" value="1"/>
</dbReference>
<keyword evidence="1" id="KW-0770">Synapse</keyword>
<feature type="region of interest" description="Disordered" evidence="3">
    <location>
        <begin position="887"/>
        <end position="927"/>
    </location>
</feature>
<evidence type="ECO:0000256" key="1">
    <source>
        <dbReference type="ARBA" id="ARBA00023018"/>
    </source>
</evidence>
<feature type="compositionally biased region" description="Basic and acidic residues" evidence="3">
    <location>
        <begin position="902"/>
        <end position="927"/>
    </location>
</feature>
<organism evidence="6 7">
    <name type="scientific">Stegodyphus mimosarum</name>
    <name type="common">African social velvet spider</name>
    <dbReference type="NCBI Taxonomy" id="407821"/>
    <lineage>
        <taxon>Eukaryota</taxon>
        <taxon>Metazoa</taxon>
        <taxon>Ecdysozoa</taxon>
        <taxon>Arthropoda</taxon>
        <taxon>Chelicerata</taxon>
        <taxon>Arachnida</taxon>
        <taxon>Araneae</taxon>
        <taxon>Araneomorphae</taxon>
        <taxon>Entelegynae</taxon>
        <taxon>Eresoidea</taxon>
        <taxon>Eresidae</taxon>
        <taxon>Stegodyphus</taxon>
    </lineage>
</organism>
<dbReference type="InterPro" id="IPR001478">
    <property type="entry name" value="PDZ"/>
</dbReference>
<protein>
    <submittedName>
        <fullName evidence="6">SH3 and multiple ankyrin repeat domains protein 1</fullName>
    </submittedName>
</protein>
<reference evidence="6 7" key="1">
    <citation type="submission" date="2013-11" db="EMBL/GenBank/DDBJ databases">
        <title>Genome sequencing of Stegodyphus mimosarum.</title>
        <authorList>
            <person name="Bechsgaard J."/>
        </authorList>
    </citation>
    <scope>NUCLEOTIDE SEQUENCE [LARGE SCALE GENOMIC DNA]</scope>
</reference>
<dbReference type="InterPro" id="IPR001660">
    <property type="entry name" value="SAM"/>
</dbReference>
<accession>A0A087TF93</accession>
<comment type="subcellular location">
    <subcellularLocation>
        <location evidence="2">Postsynaptic density</location>
    </subcellularLocation>
</comment>
<feature type="region of interest" description="Disordered" evidence="3">
    <location>
        <begin position="482"/>
        <end position="561"/>
    </location>
</feature>
<feature type="compositionally biased region" description="Polar residues" evidence="3">
    <location>
        <begin position="832"/>
        <end position="843"/>
    </location>
</feature>
<evidence type="ECO:0000259" key="5">
    <source>
        <dbReference type="PROSITE" id="PS50106"/>
    </source>
</evidence>
<evidence type="ECO:0000313" key="7">
    <source>
        <dbReference type="Proteomes" id="UP000054359"/>
    </source>
</evidence>
<feature type="region of interest" description="Disordered" evidence="3">
    <location>
        <begin position="583"/>
        <end position="603"/>
    </location>
</feature>
<sequence>MTPRSFDLSQASEYPRVEGRRERCAKRISTIPRRWKTFGEPRTVILHKGKKGFGFVLRGAKASSPLMERETNDVWPSQYLEDVGKGGVADLAGLKKGDYLLEINGQDVSQASHEHVVSIIQQSGNLVAMTVITARNPPFGTPTENPSLPYRQCATLPRKFICKKAPAPPKRDPKTTLSVGRVRARSMVAGLAEIETLDRTLCEYDSEGRSTKSSSVESIPNKTGLKMSDCHLTKTASIKARPSSQRVSAAELEQFFARQGSKKHIRSYTLNNRPRLGSRPPKVYGSVAEMKRSKASRSKLTETTMKVHKDFFSTPDLKEIPTGTNNQNFRKRSLSQEDVHNIQGSRHSWACTSNGYNSYLGLCDNEDYSLNYNEAWKSIEDVYDSTIPVEVGDTNSDIYAQTLPLTKKEKVLRASCPPPSHPPPPPPVGQVVKVDVSKSLGDYANVNIMDDERNSNVMSSFRPGDSAKLYASPEVVMSVGYKSDTVSTPKDTLQPRRAGGGSSLRSQSLPPKIPGNKSDRGSTTSSEAENSGDSGGLYSTFKKTSRQRDSMSTDSGHVSDRGAFWSLKGKSAVTSAYASKFDFEDSDAGSPQNYPTVRTPSHEPFIPEPDYESSEDDFIPTSVDKGASLSTFGKGDVSGQEEKLPCQSSSCDKEQVQSETNLPLSPHTEAKRAIQEARERLRFSQKPIDKNATVVFISGKITEHKVEKSEIQLHRTEEGRLTGTVVISTTNEPQDSCYLSSSILKSFENEKCVIPRYPSRDAPASEYAKYRQQILSGMNQTKGSVAESVSAVPEHDQKDNKDVDVSVSTITDTADTEKSTKNTPADGLKITLTGSQKCSSESKSNMESRKEVEKQNCSKNDNMEHSSVEIASVTDIQTDQVILSSSVGDANKAEGSVQLSSEPDKRYVNQDTQSRENKQPEKVHDLNNEELSKFSSQVEAWNRKNLKSNAESMPSDLLGTQKIHVEAKSNVSQDNKTLLNESCINVIKSAQKREEKNVPLCSSEEVVKNFTDTKKAQSSTESSLDESLEVLRLQVNSLGLAAINEVDVFTELVPPPPEFAASSENAVSKREASYSASEIAIAPPPEFSDNSPHSRNRVFQRVPSNHYQRKNYPLTCHHDSSSNSVDLTFLASLENKSPKIVQMMRADKKCNLGSSSGTINVHSPCTSGLRHLPSNNISEHAFLHESSSGELSRLKSVQKEFRFKLLQEWTANDIADWLDSLFLPEYKQRFSEAGITGAKLANMDSNDLMGLGVKQMGHRLNMERSLKRYLK</sequence>
<dbReference type="SUPFAM" id="SSF50156">
    <property type="entry name" value="PDZ domain-like"/>
    <property type="match status" value="1"/>
</dbReference>
<feature type="compositionally biased region" description="Polar residues" evidence="3">
    <location>
        <begin position="589"/>
        <end position="599"/>
    </location>
</feature>
<keyword evidence="7" id="KW-1185">Reference proteome</keyword>
<evidence type="ECO:0000313" key="6">
    <source>
        <dbReference type="EMBL" id="KFM63782.1"/>
    </source>
</evidence>
<dbReference type="PANTHER" id="PTHR24135">
    <property type="entry name" value="SH3 AND MULTIPLE ANKYRIN REPEAT DOMAINS PROTEIN"/>
    <property type="match status" value="1"/>
</dbReference>
<dbReference type="InterPro" id="IPR036034">
    <property type="entry name" value="PDZ_sf"/>
</dbReference>
<name>A0A087TF93_STEMI</name>
<dbReference type="InterPro" id="IPR051569">
    <property type="entry name" value="SHANK"/>
</dbReference>
<feature type="compositionally biased region" description="Basic and acidic residues" evidence="3">
    <location>
        <begin position="844"/>
        <end position="863"/>
    </location>
</feature>
<proteinExistence type="predicted"/>
<dbReference type="SMART" id="SM00228">
    <property type="entry name" value="PDZ"/>
    <property type="match status" value="1"/>
</dbReference>
<feature type="domain" description="SAM" evidence="4">
    <location>
        <begin position="1209"/>
        <end position="1271"/>
    </location>
</feature>
<dbReference type="PROSITE" id="PS50106">
    <property type="entry name" value="PDZ"/>
    <property type="match status" value="1"/>
</dbReference>
<feature type="non-terminal residue" evidence="6">
    <location>
        <position position="1271"/>
    </location>
</feature>
<dbReference type="GO" id="GO:0045211">
    <property type="term" value="C:postsynaptic membrane"/>
    <property type="evidence" value="ECO:0007669"/>
    <property type="project" value="TreeGrafter"/>
</dbReference>
<dbReference type="AlphaFoldDB" id="A0A087TF93"/>
<dbReference type="Proteomes" id="UP000054359">
    <property type="component" value="Unassembled WGS sequence"/>
</dbReference>
<dbReference type="PROSITE" id="PS50105">
    <property type="entry name" value="SAM_DOMAIN"/>
    <property type="match status" value="1"/>
</dbReference>
<evidence type="ECO:0000259" key="4">
    <source>
        <dbReference type="PROSITE" id="PS50105"/>
    </source>
</evidence>
<dbReference type="Pfam" id="PF00536">
    <property type="entry name" value="SAM_1"/>
    <property type="match status" value="1"/>
</dbReference>
<feature type="compositionally biased region" description="Polar residues" evidence="3">
    <location>
        <begin position="521"/>
        <end position="532"/>
    </location>
</feature>
<dbReference type="EMBL" id="KK114958">
    <property type="protein sequence ID" value="KFM63782.1"/>
    <property type="molecule type" value="Genomic_DNA"/>
</dbReference>
<dbReference type="STRING" id="407821.A0A087TF93"/>
<evidence type="ECO:0000256" key="3">
    <source>
        <dbReference type="SAM" id="MobiDB-lite"/>
    </source>
</evidence>
<dbReference type="Gene3D" id="1.10.150.50">
    <property type="entry name" value="Transcription Factor, Ets-1"/>
    <property type="match status" value="1"/>
</dbReference>
<dbReference type="Gene3D" id="2.30.42.10">
    <property type="match status" value="1"/>
</dbReference>
<dbReference type="GO" id="GO:0030160">
    <property type="term" value="F:synaptic receptor adaptor activity"/>
    <property type="evidence" value="ECO:0007669"/>
    <property type="project" value="TreeGrafter"/>
</dbReference>
<feature type="compositionally biased region" description="Basic and acidic residues" evidence="3">
    <location>
        <begin position="793"/>
        <end position="804"/>
    </location>
</feature>
<gene>
    <name evidence="6" type="ORF">X975_17866</name>
</gene>
<dbReference type="SUPFAM" id="SSF47769">
    <property type="entry name" value="SAM/Pointed domain"/>
    <property type="match status" value="1"/>
</dbReference>
<dbReference type="OrthoDB" id="445896at2759"/>
<dbReference type="OMA" id="HYEVPHA"/>
<dbReference type="GO" id="GO:0014069">
    <property type="term" value="C:postsynaptic density"/>
    <property type="evidence" value="ECO:0007669"/>
    <property type="project" value="UniProtKB-SubCell"/>
</dbReference>
<dbReference type="GO" id="GO:0035255">
    <property type="term" value="F:ionotropic glutamate receptor binding"/>
    <property type="evidence" value="ECO:0007669"/>
    <property type="project" value="TreeGrafter"/>
</dbReference>
<dbReference type="PANTHER" id="PTHR24135:SF28">
    <property type="entry name" value="LD13733P"/>
    <property type="match status" value="1"/>
</dbReference>
<feature type="region of interest" description="Disordered" evidence="3">
    <location>
        <begin position="781"/>
        <end position="863"/>
    </location>
</feature>
<dbReference type="GO" id="GO:0043197">
    <property type="term" value="C:dendritic spine"/>
    <property type="evidence" value="ECO:0007669"/>
    <property type="project" value="TreeGrafter"/>
</dbReference>
<dbReference type="CDD" id="cd06746">
    <property type="entry name" value="PDZ_SHANK1_3-like"/>
    <property type="match status" value="1"/>
</dbReference>
<dbReference type="InterPro" id="IPR013761">
    <property type="entry name" value="SAM/pointed_sf"/>
</dbReference>